<accession>A0AA88B0K1</accession>
<evidence type="ECO:0000313" key="1">
    <source>
        <dbReference type="EMBL" id="GMN55041.1"/>
    </source>
</evidence>
<dbReference type="EMBL" id="BTGU01000055">
    <property type="protein sequence ID" value="GMN55041.1"/>
    <property type="molecule type" value="Genomic_DNA"/>
</dbReference>
<comment type="caution">
    <text evidence="1">The sequence shown here is derived from an EMBL/GenBank/DDBJ whole genome shotgun (WGS) entry which is preliminary data.</text>
</comment>
<proteinExistence type="predicted"/>
<evidence type="ECO:0000313" key="2">
    <source>
        <dbReference type="Proteomes" id="UP001187192"/>
    </source>
</evidence>
<sequence>MVWSKFLLDVPNFDGPEGIKVTILFHFERSSALMLDSKEYPAKCQGSCKAVLRPNMSVVVNVLQPYSAMKVKEGVVQIASLVSFIWSLTVVTSY</sequence>
<name>A0AA88B0K1_FICCA</name>
<dbReference type="AlphaFoldDB" id="A0AA88B0K1"/>
<protein>
    <submittedName>
        <fullName evidence="1">Uncharacterized protein</fullName>
    </submittedName>
</protein>
<keyword evidence="2" id="KW-1185">Reference proteome</keyword>
<dbReference type="Proteomes" id="UP001187192">
    <property type="component" value="Unassembled WGS sequence"/>
</dbReference>
<reference evidence="1" key="1">
    <citation type="submission" date="2023-07" db="EMBL/GenBank/DDBJ databases">
        <title>draft genome sequence of fig (Ficus carica).</title>
        <authorList>
            <person name="Takahashi T."/>
            <person name="Nishimura K."/>
        </authorList>
    </citation>
    <scope>NUCLEOTIDE SEQUENCE</scope>
</reference>
<organism evidence="1 2">
    <name type="scientific">Ficus carica</name>
    <name type="common">Common fig</name>
    <dbReference type="NCBI Taxonomy" id="3494"/>
    <lineage>
        <taxon>Eukaryota</taxon>
        <taxon>Viridiplantae</taxon>
        <taxon>Streptophyta</taxon>
        <taxon>Embryophyta</taxon>
        <taxon>Tracheophyta</taxon>
        <taxon>Spermatophyta</taxon>
        <taxon>Magnoliopsida</taxon>
        <taxon>eudicotyledons</taxon>
        <taxon>Gunneridae</taxon>
        <taxon>Pentapetalae</taxon>
        <taxon>rosids</taxon>
        <taxon>fabids</taxon>
        <taxon>Rosales</taxon>
        <taxon>Moraceae</taxon>
        <taxon>Ficeae</taxon>
        <taxon>Ficus</taxon>
    </lineage>
</organism>
<gene>
    <name evidence="1" type="ORF">TIFTF001_024169</name>
</gene>